<accession>A0A9K3J7W7</accession>
<dbReference type="PANTHER" id="PTHR34778">
    <property type="entry name" value="OS02G0580700 PROTEIN"/>
    <property type="match status" value="1"/>
</dbReference>
<reference evidence="1" key="2">
    <citation type="submission" date="2020-06" db="EMBL/GenBank/DDBJ databases">
        <title>Helianthus annuus Genome sequencing and assembly Release 2.</title>
        <authorList>
            <person name="Gouzy J."/>
            <person name="Langlade N."/>
            <person name="Munos S."/>
        </authorList>
    </citation>
    <scope>NUCLEOTIDE SEQUENCE</scope>
    <source>
        <tissue evidence="1">Leaves</tissue>
    </source>
</reference>
<organism evidence="1 2">
    <name type="scientific">Helianthus annuus</name>
    <name type="common">Common sunflower</name>
    <dbReference type="NCBI Taxonomy" id="4232"/>
    <lineage>
        <taxon>Eukaryota</taxon>
        <taxon>Viridiplantae</taxon>
        <taxon>Streptophyta</taxon>
        <taxon>Embryophyta</taxon>
        <taxon>Tracheophyta</taxon>
        <taxon>Spermatophyta</taxon>
        <taxon>Magnoliopsida</taxon>
        <taxon>eudicotyledons</taxon>
        <taxon>Gunneridae</taxon>
        <taxon>Pentapetalae</taxon>
        <taxon>asterids</taxon>
        <taxon>campanulids</taxon>
        <taxon>Asterales</taxon>
        <taxon>Asteraceae</taxon>
        <taxon>Asteroideae</taxon>
        <taxon>Heliantheae alliance</taxon>
        <taxon>Heliantheae</taxon>
        <taxon>Helianthus</taxon>
    </lineage>
</organism>
<dbReference type="Proteomes" id="UP000215914">
    <property type="component" value="Unassembled WGS sequence"/>
</dbReference>
<dbReference type="EMBL" id="MNCJ02000319">
    <property type="protein sequence ID" value="KAF5810405.1"/>
    <property type="molecule type" value="Genomic_DNA"/>
</dbReference>
<dbReference type="Gramene" id="mRNA:HanXRQr2_Chr04g0168981">
    <property type="protein sequence ID" value="mRNA:HanXRQr2_Chr04g0168981"/>
    <property type="gene ID" value="HanXRQr2_Chr04g0168981"/>
</dbReference>
<comment type="caution">
    <text evidence="1">The sequence shown here is derived from an EMBL/GenBank/DDBJ whole genome shotgun (WGS) entry which is preliminary data.</text>
</comment>
<dbReference type="AlphaFoldDB" id="A0A9K3J7W7"/>
<name>A0A9K3J7W7_HELAN</name>
<proteinExistence type="predicted"/>
<sequence>MLFRYFSLSQRFRSGSSFTVHVVQILMALKKAYADIILNTEKEAAKRIMVSERKVVRLEYELKVAKEDAVQMLMRVKQMMDCKVWVKGVLKFWIMISGVELDEFQTFKYYIFR</sequence>
<dbReference type="PANTHER" id="PTHR34778:SF7">
    <property type="match status" value="1"/>
</dbReference>
<gene>
    <name evidence="1" type="ORF">HanXRQr2_Chr04g0168981</name>
</gene>
<evidence type="ECO:0000313" key="2">
    <source>
        <dbReference type="Proteomes" id="UP000215914"/>
    </source>
</evidence>
<protein>
    <submittedName>
        <fullName evidence="1">Uncharacterized protein</fullName>
    </submittedName>
</protein>
<evidence type="ECO:0000313" key="1">
    <source>
        <dbReference type="EMBL" id="KAF5810405.1"/>
    </source>
</evidence>
<keyword evidence="2" id="KW-1185">Reference proteome</keyword>
<reference evidence="1" key="1">
    <citation type="journal article" date="2017" name="Nature">
        <title>The sunflower genome provides insights into oil metabolism, flowering and Asterid evolution.</title>
        <authorList>
            <person name="Badouin H."/>
            <person name="Gouzy J."/>
            <person name="Grassa C.J."/>
            <person name="Murat F."/>
            <person name="Staton S.E."/>
            <person name="Cottret L."/>
            <person name="Lelandais-Briere C."/>
            <person name="Owens G.L."/>
            <person name="Carrere S."/>
            <person name="Mayjonade B."/>
            <person name="Legrand L."/>
            <person name="Gill N."/>
            <person name="Kane N.C."/>
            <person name="Bowers J.E."/>
            <person name="Hubner S."/>
            <person name="Bellec A."/>
            <person name="Berard A."/>
            <person name="Berges H."/>
            <person name="Blanchet N."/>
            <person name="Boniface M.C."/>
            <person name="Brunel D."/>
            <person name="Catrice O."/>
            <person name="Chaidir N."/>
            <person name="Claudel C."/>
            <person name="Donnadieu C."/>
            <person name="Faraut T."/>
            <person name="Fievet G."/>
            <person name="Helmstetter N."/>
            <person name="King M."/>
            <person name="Knapp S.J."/>
            <person name="Lai Z."/>
            <person name="Le Paslier M.C."/>
            <person name="Lippi Y."/>
            <person name="Lorenzon L."/>
            <person name="Mandel J.R."/>
            <person name="Marage G."/>
            <person name="Marchand G."/>
            <person name="Marquand E."/>
            <person name="Bret-Mestries E."/>
            <person name="Morien E."/>
            <person name="Nambeesan S."/>
            <person name="Nguyen T."/>
            <person name="Pegot-Espagnet P."/>
            <person name="Pouilly N."/>
            <person name="Raftis F."/>
            <person name="Sallet E."/>
            <person name="Schiex T."/>
            <person name="Thomas J."/>
            <person name="Vandecasteele C."/>
            <person name="Vares D."/>
            <person name="Vear F."/>
            <person name="Vautrin S."/>
            <person name="Crespi M."/>
            <person name="Mangin B."/>
            <person name="Burke J.M."/>
            <person name="Salse J."/>
            <person name="Munos S."/>
            <person name="Vincourt P."/>
            <person name="Rieseberg L.H."/>
            <person name="Langlade N.B."/>
        </authorList>
    </citation>
    <scope>NUCLEOTIDE SEQUENCE</scope>
    <source>
        <tissue evidence="1">Leaves</tissue>
    </source>
</reference>